<dbReference type="InterPro" id="IPR036615">
    <property type="entry name" value="Mur_ligase_C_dom_sf"/>
</dbReference>
<dbReference type="GO" id="GO:0005739">
    <property type="term" value="C:mitochondrion"/>
    <property type="evidence" value="ECO:0007669"/>
    <property type="project" value="TreeGrafter"/>
</dbReference>
<comment type="similarity">
    <text evidence="2">Belongs to the folylpolyglutamate synthase family.</text>
</comment>
<dbReference type="GO" id="GO:0005524">
    <property type="term" value="F:ATP binding"/>
    <property type="evidence" value="ECO:0007669"/>
    <property type="project" value="UniProtKB-KW"/>
</dbReference>
<evidence type="ECO:0000313" key="14">
    <source>
        <dbReference type="Proteomes" id="UP000267821"/>
    </source>
</evidence>
<evidence type="ECO:0000256" key="5">
    <source>
        <dbReference type="ARBA" id="ARBA00022598"/>
    </source>
</evidence>
<evidence type="ECO:0000256" key="9">
    <source>
        <dbReference type="ARBA" id="ARBA00022842"/>
    </source>
</evidence>
<evidence type="ECO:0000256" key="11">
    <source>
        <dbReference type="ARBA" id="ARBA00030876"/>
    </source>
</evidence>
<dbReference type="InterPro" id="IPR018109">
    <property type="entry name" value="Folylpolyglutamate_synth_CS"/>
</dbReference>
<keyword evidence="9" id="KW-0460">Magnesium</keyword>
<proteinExistence type="inferred from homology"/>
<dbReference type="InterPro" id="IPR036565">
    <property type="entry name" value="Mur-like_cat_sf"/>
</dbReference>
<keyword evidence="6" id="KW-0479">Metal-binding</keyword>
<dbReference type="NCBIfam" id="TIGR01499">
    <property type="entry name" value="folC"/>
    <property type="match status" value="1"/>
</dbReference>
<dbReference type="EMBL" id="ML121561">
    <property type="protein sequence ID" value="RPB21264.1"/>
    <property type="molecule type" value="Genomic_DNA"/>
</dbReference>
<dbReference type="SUPFAM" id="SSF53623">
    <property type="entry name" value="MurD-like peptide ligases, catalytic domain"/>
    <property type="match status" value="1"/>
</dbReference>
<protein>
    <recommendedName>
        <fullName evidence="3">tetrahydrofolate synthase</fullName>
        <ecNumber evidence="3">6.3.2.17</ecNumber>
    </recommendedName>
    <alternativeName>
        <fullName evidence="11">Folylpoly-gamma-glutamate synthetase</fullName>
    </alternativeName>
    <alternativeName>
        <fullName evidence="10">Tetrahydrofolylpolyglutamate synthase</fullName>
    </alternativeName>
</protein>
<dbReference type="Proteomes" id="UP000267821">
    <property type="component" value="Unassembled WGS sequence"/>
</dbReference>
<sequence length="488" mass="53860">MKRTYENALKLLQTRRRTARPTDKLSVGIDGLPPVGAIPNVYGTSTLLGIPSIVGMREWLELLGHSDSDVNRLNVIHVAGTKGKGSTCAFVRSLLLAHGSRTGFPRKVGLYTSPDLRCIRERIQINEQLIPEDLFTKYFFEVWDCLSSQESQVTVGKYGMPRYLQLLALVAFHTFIKEATDAAIWETHHGGEYDSTNFIREPIVTGITTIGMDHVEQLGPTIENVAWHKAGIFKSGTPGFSVPQDPNISAVLQARAEEKKIELGFVGVNPSLPTDARALQTSAQKTNCSLALALVGAFLKRKARPENSCLTSSDILDGIGKFSWPGRFEVISEGRNEWFLDGAHNELSVKHAVECATPRSLPRILIFTHISDQRDGQALLTTLASCIKNNNIRLEYVIFTTFQERQDGSTRIDKNVKIPHISIPDLLAIYCDIWRKIDPEAVIVSEPAIEGALKFARKIGEEKGGMETLITGSLHLVGGALNILQPLN</sequence>
<comment type="pathway">
    <text evidence="1">Cofactor biosynthesis; tetrahydrofolylpolyglutamate biosynthesis.</text>
</comment>
<dbReference type="STRING" id="1051890.A0A3N4LEE2"/>
<evidence type="ECO:0000256" key="6">
    <source>
        <dbReference type="ARBA" id="ARBA00022723"/>
    </source>
</evidence>
<evidence type="ECO:0000256" key="1">
    <source>
        <dbReference type="ARBA" id="ARBA00005150"/>
    </source>
</evidence>
<keyword evidence="8" id="KW-0067">ATP-binding</keyword>
<organism evidence="13 14">
    <name type="scientific">Terfezia boudieri ATCC MYA-4762</name>
    <dbReference type="NCBI Taxonomy" id="1051890"/>
    <lineage>
        <taxon>Eukaryota</taxon>
        <taxon>Fungi</taxon>
        <taxon>Dikarya</taxon>
        <taxon>Ascomycota</taxon>
        <taxon>Pezizomycotina</taxon>
        <taxon>Pezizomycetes</taxon>
        <taxon>Pezizales</taxon>
        <taxon>Pezizaceae</taxon>
        <taxon>Terfezia</taxon>
    </lineage>
</organism>
<reference evidence="13 14" key="1">
    <citation type="journal article" date="2018" name="Nat. Ecol. Evol.">
        <title>Pezizomycetes genomes reveal the molecular basis of ectomycorrhizal truffle lifestyle.</title>
        <authorList>
            <person name="Murat C."/>
            <person name="Payen T."/>
            <person name="Noel B."/>
            <person name="Kuo A."/>
            <person name="Morin E."/>
            <person name="Chen J."/>
            <person name="Kohler A."/>
            <person name="Krizsan K."/>
            <person name="Balestrini R."/>
            <person name="Da Silva C."/>
            <person name="Montanini B."/>
            <person name="Hainaut M."/>
            <person name="Levati E."/>
            <person name="Barry K.W."/>
            <person name="Belfiori B."/>
            <person name="Cichocki N."/>
            <person name="Clum A."/>
            <person name="Dockter R.B."/>
            <person name="Fauchery L."/>
            <person name="Guy J."/>
            <person name="Iotti M."/>
            <person name="Le Tacon F."/>
            <person name="Lindquist E.A."/>
            <person name="Lipzen A."/>
            <person name="Malagnac F."/>
            <person name="Mello A."/>
            <person name="Molinier V."/>
            <person name="Miyauchi S."/>
            <person name="Poulain J."/>
            <person name="Riccioni C."/>
            <person name="Rubini A."/>
            <person name="Sitrit Y."/>
            <person name="Splivallo R."/>
            <person name="Traeger S."/>
            <person name="Wang M."/>
            <person name="Zifcakova L."/>
            <person name="Wipf D."/>
            <person name="Zambonelli A."/>
            <person name="Paolocci F."/>
            <person name="Nowrousian M."/>
            <person name="Ottonello S."/>
            <person name="Baldrian P."/>
            <person name="Spatafora J.W."/>
            <person name="Henrissat B."/>
            <person name="Nagy L.G."/>
            <person name="Aury J.M."/>
            <person name="Wincker P."/>
            <person name="Grigoriev I.V."/>
            <person name="Bonfante P."/>
            <person name="Martin F.M."/>
        </authorList>
    </citation>
    <scope>NUCLEOTIDE SEQUENCE [LARGE SCALE GENOMIC DNA]</scope>
    <source>
        <strain evidence="13 14">ATCC MYA-4762</strain>
    </source>
</reference>
<keyword evidence="4" id="KW-0554">One-carbon metabolism</keyword>
<dbReference type="PANTHER" id="PTHR11136:SF5">
    <property type="entry name" value="FOLYLPOLYGLUTAMATE SYNTHASE, MITOCHONDRIAL"/>
    <property type="match status" value="1"/>
</dbReference>
<name>A0A3N4LEE2_9PEZI</name>
<evidence type="ECO:0000313" key="13">
    <source>
        <dbReference type="EMBL" id="RPB21264.1"/>
    </source>
</evidence>
<evidence type="ECO:0000256" key="7">
    <source>
        <dbReference type="ARBA" id="ARBA00022741"/>
    </source>
</evidence>
<evidence type="ECO:0000256" key="2">
    <source>
        <dbReference type="ARBA" id="ARBA00008276"/>
    </source>
</evidence>
<dbReference type="GO" id="GO:0046872">
    <property type="term" value="F:metal ion binding"/>
    <property type="evidence" value="ECO:0007669"/>
    <property type="project" value="UniProtKB-KW"/>
</dbReference>
<dbReference type="OrthoDB" id="5212574at2759"/>
<keyword evidence="5" id="KW-0436">Ligase</keyword>
<evidence type="ECO:0000256" key="4">
    <source>
        <dbReference type="ARBA" id="ARBA00022563"/>
    </source>
</evidence>
<dbReference type="EC" id="6.3.2.17" evidence="3"/>
<dbReference type="Gene3D" id="3.40.1190.10">
    <property type="entry name" value="Mur-like, catalytic domain"/>
    <property type="match status" value="1"/>
</dbReference>
<dbReference type="InterPro" id="IPR001645">
    <property type="entry name" value="Folylpolyglutamate_synth"/>
</dbReference>
<keyword evidence="7" id="KW-0547">Nucleotide-binding</keyword>
<evidence type="ECO:0000256" key="10">
    <source>
        <dbReference type="ARBA" id="ARBA00030592"/>
    </source>
</evidence>
<dbReference type="AlphaFoldDB" id="A0A3N4LEE2"/>
<dbReference type="PANTHER" id="PTHR11136">
    <property type="entry name" value="FOLYLPOLYGLUTAMATE SYNTHASE-RELATED"/>
    <property type="match status" value="1"/>
</dbReference>
<dbReference type="UniPathway" id="UPA00850"/>
<dbReference type="GO" id="GO:0005829">
    <property type="term" value="C:cytosol"/>
    <property type="evidence" value="ECO:0007669"/>
    <property type="project" value="TreeGrafter"/>
</dbReference>
<accession>A0A3N4LEE2</accession>
<dbReference type="InParanoid" id="A0A3N4LEE2"/>
<evidence type="ECO:0000256" key="8">
    <source>
        <dbReference type="ARBA" id="ARBA00022840"/>
    </source>
</evidence>
<gene>
    <name evidence="13" type="ORF">L211DRAFT_858477</name>
</gene>
<keyword evidence="14" id="KW-1185">Reference proteome</keyword>
<dbReference type="GO" id="GO:0006730">
    <property type="term" value="P:one-carbon metabolic process"/>
    <property type="evidence" value="ECO:0007669"/>
    <property type="project" value="UniProtKB-KW"/>
</dbReference>
<evidence type="ECO:0000256" key="3">
    <source>
        <dbReference type="ARBA" id="ARBA00013025"/>
    </source>
</evidence>
<evidence type="ECO:0000256" key="12">
    <source>
        <dbReference type="ARBA" id="ARBA00047493"/>
    </source>
</evidence>
<dbReference type="Gene3D" id="3.90.190.20">
    <property type="entry name" value="Mur ligase, C-terminal domain"/>
    <property type="match status" value="1"/>
</dbReference>
<comment type="catalytic activity">
    <reaction evidence="12">
        <text>(6S)-5,6,7,8-tetrahydrofolyl-(gamma-L-Glu)(n) + L-glutamate + ATP = (6S)-5,6,7,8-tetrahydrofolyl-(gamma-L-Glu)(n+1) + ADP + phosphate + H(+)</text>
        <dbReference type="Rhea" id="RHEA:10580"/>
        <dbReference type="Rhea" id="RHEA-COMP:14738"/>
        <dbReference type="Rhea" id="RHEA-COMP:14740"/>
        <dbReference type="ChEBI" id="CHEBI:15378"/>
        <dbReference type="ChEBI" id="CHEBI:29985"/>
        <dbReference type="ChEBI" id="CHEBI:30616"/>
        <dbReference type="ChEBI" id="CHEBI:43474"/>
        <dbReference type="ChEBI" id="CHEBI:141005"/>
        <dbReference type="ChEBI" id="CHEBI:456216"/>
        <dbReference type="EC" id="6.3.2.17"/>
    </reaction>
</comment>
<dbReference type="GO" id="GO:0004326">
    <property type="term" value="F:tetrahydrofolylpolyglutamate synthase activity"/>
    <property type="evidence" value="ECO:0007669"/>
    <property type="project" value="UniProtKB-EC"/>
</dbReference>
<dbReference type="SUPFAM" id="SSF53244">
    <property type="entry name" value="MurD-like peptide ligases, peptide-binding domain"/>
    <property type="match status" value="1"/>
</dbReference>
<dbReference type="PROSITE" id="PS01011">
    <property type="entry name" value="FOLYLPOLYGLU_SYNT_1"/>
    <property type="match status" value="1"/>
</dbReference>